<evidence type="ECO:0000313" key="3">
    <source>
        <dbReference type="Proteomes" id="UP000003172"/>
    </source>
</evidence>
<comment type="caution">
    <text evidence="2">The sequence shown here is derived from an EMBL/GenBank/DDBJ whole genome shotgun (WGS) entry which is preliminary data.</text>
</comment>
<dbReference type="HOGENOM" id="CLU_1029783_0_0_3"/>
<dbReference type="Pfam" id="PF07589">
    <property type="entry name" value="PEP-CTERM"/>
    <property type="match status" value="1"/>
</dbReference>
<feature type="domain" description="Ice-binding protein C-terminal" evidence="1">
    <location>
        <begin position="230"/>
        <end position="250"/>
    </location>
</feature>
<evidence type="ECO:0000313" key="2">
    <source>
        <dbReference type="EMBL" id="CCH99557.1"/>
    </source>
</evidence>
<evidence type="ECO:0000259" key="1">
    <source>
        <dbReference type="Pfam" id="PF07589"/>
    </source>
</evidence>
<dbReference type="AlphaFoldDB" id="I4FV82"/>
<gene>
    <name evidence="2" type="ORF">MICAB_6430008</name>
</gene>
<protein>
    <recommendedName>
        <fullName evidence="1">Ice-binding protein C-terminal domain-containing protein</fullName>
    </recommendedName>
</protein>
<accession>I4FV82</accession>
<dbReference type="NCBIfam" id="TIGR02595">
    <property type="entry name" value="PEP_CTERM"/>
    <property type="match status" value="1"/>
</dbReference>
<sequence>MNKVYRTLAIGGVSFSLFTLLNLGSTRTIAASLQDFPVPPEDIPSWVDPKLIAFAEYDYTLTPGGLGQHTNLIKGPESLFDETQSGISSLIGDWSYTPGSGWDGSFNGGLADEQSLTIVFNVANLRVPTNSKTLEVAFDFKQNLFDYIIDCQVMTDNPNDKVGKLCGVFEKNPKQLKFFARITPQPNFAKLIVKLTKRPIPPLNENFLGINQDQDSISFTKTILFDQCKPIPEPSTVLSLLALGTLGAASTLKRKLKPSKSAEKETTKVS</sequence>
<organism evidence="2 3">
    <name type="scientific">Microcystis aeruginosa PCC 9717</name>
    <dbReference type="NCBI Taxonomy" id="1160286"/>
    <lineage>
        <taxon>Bacteria</taxon>
        <taxon>Bacillati</taxon>
        <taxon>Cyanobacteriota</taxon>
        <taxon>Cyanophyceae</taxon>
        <taxon>Oscillatoriophycideae</taxon>
        <taxon>Chroococcales</taxon>
        <taxon>Microcystaceae</taxon>
        <taxon>Microcystis</taxon>
    </lineage>
</organism>
<proteinExistence type="predicted"/>
<reference evidence="2 3" key="1">
    <citation type="submission" date="2012-04" db="EMBL/GenBank/DDBJ databases">
        <authorList>
            <person name="Genoscope - CEA"/>
        </authorList>
    </citation>
    <scope>NUCLEOTIDE SEQUENCE [LARGE SCALE GENOMIC DNA]</scope>
    <source>
        <strain evidence="2 3">9717</strain>
    </source>
</reference>
<dbReference type="InterPro" id="IPR013424">
    <property type="entry name" value="Ice-binding_C"/>
</dbReference>
<dbReference type="RefSeq" id="WP_002762959.1">
    <property type="nucleotide sequence ID" value="NZ_HE972760.1"/>
</dbReference>
<dbReference type="EMBL" id="CAII01000605">
    <property type="protein sequence ID" value="CCH99557.1"/>
    <property type="molecule type" value="Genomic_DNA"/>
</dbReference>
<name>I4FV82_MICAE</name>
<dbReference type="Proteomes" id="UP000003172">
    <property type="component" value="Unassembled WGS sequence"/>
</dbReference>